<proteinExistence type="predicted"/>
<protein>
    <submittedName>
        <fullName evidence="2">Uncharacterized protein</fullName>
    </submittedName>
</protein>
<evidence type="ECO:0000313" key="3">
    <source>
        <dbReference type="Proteomes" id="UP001320420"/>
    </source>
</evidence>
<accession>A0AAN9YQ54</accession>
<keyword evidence="1" id="KW-0732">Signal</keyword>
<keyword evidence="3" id="KW-1185">Reference proteome</keyword>
<gene>
    <name evidence="2" type="ORF">SLS62_003177</name>
</gene>
<dbReference type="Proteomes" id="UP001320420">
    <property type="component" value="Unassembled WGS sequence"/>
</dbReference>
<evidence type="ECO:0000313" key="2">
    <source>
        <dbReference type="EMBL" id="KAK7754863.1"/>
    </source>
</evidence>
<dbReference type="EMBL" id="JAKJXP020000017">
    <property type="protein sequence ID" value="KAK7754863.1"/>
    <property type="molecule type" value="Genomic_DNA"/>
</dbReference>
<feature type="signal peptide" evidence="1">
    <location>
        <begin position="1"/>
        <end position="19"/>
    </location>
</feature>
<sequence>MYQCILKLSGLVALASALALNNLPSPVHQKRGGAPDDFPDIEAIMSVDPSTFKSYPASAMPYRNGSLSNSNSNSTETTAERWTCNPQAEFTWGDDHEIDGPGIFITNADTGTDTSPQHDGGGYRSFYVYHNLCDAVPYKYIWVRARETRFVSLPPQFEGRVTRGVDAWNLAGAPQTLASWLELTVDEGGWAWTDLSLIRGCDGGAVVWATDGSRAWKGFAHPILEGAPAEAYARKDDGAWILRESTNWDGTINEAVRDWELLQVGADYAFVDDYHGWPIITSTDGRLGTFWPAGRP</sequence>
<evidence type="ECO:0000256" key="1">
    <source>
        <dbReference type="SAM" id="SignalP"/>
    </source>
</evidence>
<feature type="chain" id="PRO_5042816714" evidence="1">
    <location>
        <begin position="20"/>
        <end position="296"/>
    </location>
</feature>
<reference evidence="2 3" key="1">
    <citation type="submission" date="2024-02" db="EMBL/GenBank/DDBJ databases">
        <title>De novo assembly and annotation of 12 fungi associated with fruit tree decline syndrome in Ontario, Canada.</title>
        <authorList>
            <person name="Sulman M."/>
            <person name="Ellouze W."/>
            <person name="Ilyukhin E."/>
        </authorList>
    </citation>
    <scope>NUCLEOTIDE SEQUENCE [LARGE SCALE GENOMIC DNA]</scope>
    <source>
        <strain evidence="2 3">M11/M66-122</strain>
    </source>
</reference>
<dbReference type="AlphaFoldDB" id="A0AAN9YQ54"/>
<comment type="caution">
    <text evidence="2">The sequence shown here is derived from an EMBL/GenBank/DDBJ whole genome shotgun (WGS) entry which is preliminary data.</text>
</comment>
<organism evidence="2 3">
    <name type="scientific">Diatrype stigma</name>
    <dbReference type="NCBI Taxonomy" id="117547"/>
    <lineage>
        <taxon>Eukaryota</taxon>
        <taxon>Fungi</taxon>
        <taxon>Dikarya</taxon>
        <taxon>Ascomycota</taxon>
        <taxon>Pezizomycotina</taxon>
        <taxon>Sordariomycetes</taxon>
        <taxon>Xylariomycetidae</taxon>
        <taxon>Xylariales</taxon>
        <taxon>Diatrypaceae</taxon>
        <taxon>Diatrype</taxon>
    </lineage>
</organism>
<name>A0AAN9YQ54_9PEZI</name>